<proteinExistence type="predicted"/>
<gene>
    <name evidence="1" type="ORF">ACFQH9_07190</name>
</gene>
<dbReference type="RefSeq" id="WP_379565114.1">
    <property type="nucleotide sequence ID" value="NZ_JBHSQK010000011.1"/>
</dbReference>
<protein>
    <submittedName>
        <fullName evidence="1">Uncharacterized protein</fullName>
    </submittedName>
</protein>
<comment type="caution">
    <text evidence="1">The sequence shown here is derived from an EMBL/GenBank/DDBJ whole genome shotgun (WGS) entry which is preliminary data.</text>
</comment>
<organism evidence="1 2">
    <name type="scientific">Pseudonocardia lutea</name>
    <dbReference type="NCBI Taxonomy" id="2172015"/>
    <lineage>
        <taxon>Bacteria</taxon>
        <taxon>Bacillati</taxon>
        <taxon>Actinomycetota</taxon>
        <taxon>Actinomycetes</taxon>
        <taxon>Pseudonocardiales</taxon>
        <taxon>Pseudonocardiaceae</taxon>
        <taxon>Pseudonocardia</taxon>
    </lineage>
</organism>
<evidence type="ECO:0000313" key="2">
    <source>
        <dbReference type="Proteomes" id="UP001596119"/>
    </source>
</evidence>
<name>A0ABW1I5S9_9PSEU</name>
<reference evidence="2" key="1">
    <citation type="journal article" date="2019" name="Int. J. Syst. Evol. Microbiol.">
        <title>The Global Catalogue of Microorganisms (GCM) 10K type strain sequencing project: providing services to taxonomists for standard genome sequencing and annotation.</title>
        <authorList>
            <consortium name="The Broad Institute Genomics Platform"/>
            <consortium name="The Broad Institute Genome Sequencing Center for Infectious Disease"/>
            <person name="Wu L."/>
            <person name="Ma J."/>
        </authorList>
    </citation>
    <scope>NUCLEOTIDE SEQUENCE [LARGE SCALE GENOMIC DNA]</scope>
    <source>
        <strain evidence="2">CGMCC 4.7397</strain>
    </source>
</reference>
<dbReference type="Proteomes" id="UP001596119">
    <property type="component" value="Unassembled WGS sequence"/>
</dbReference>
<evidence type="ECO:0000313" key="1">
    <source>
        <dbReference type="EMBL" id="MFC5948056.1"/>
    </source>
</evidence>
<keyword evidence="2" id="KW-1185">Reference proteome</keyword>
<accession>A0ABW1I5S9</accession>
<dbReference type="EMBL" id="JBHSQK010000011">
    <property type="protein sequence ID" value="MFC5948056.1"/>
    <property type="molecule type" value="Genomic_DNA"/>
</dbReference>
<sequence>MTATLEAPEDTGYPRRFRILNLAPRRDLEIVAYGSGEWESRPRVGAVLHTDEVWDFEVGHRFGRENKADVRLGLAAGTGAGHVDVEFDVDAFGTPWASVSASSGVCASVSGSTVILTSAG</sequence>